<dbReference type="STRING" id="1797535.A2744_03235"/>
<dbReference type="EMBL" id="MHIE01000003">
    <property type="protein sequence ID" value="OGY46440.1"/>
    <property type="molecule type" value="Genomic_DNA"/>
</dbReference>
<protein>
    <recommendedName>
        <fullName evidence="3">Nucleoid-associated protein, YbaB/EbfC family</fullName>
    </recommendedName>
</protein>
<dbReference type="AlphaFoldDB" id="A0A1G1Y3U1"/>
<proteinExistence type="predicted"/>
<dbReference type="SUPFAM" id="SSF82607">
    <property type="entry name" value="YbaB-like"/>
    <property type="match status" value="1"/>
</dbReference>
<gene>
    <name evidence="1" type="ORF">A2744_03235</name>
</gene>
<dbReference type="Proteomes" id="UP000178240">
    <property type="component" value="Unassembled WGS sequence"/>
</dbReference>
<sequence>MFNKLKQFKELRSQAQTLKEMLSSEQITVENQGVRLVMDGNQKIISLSLPAELNKEQLERQIPELFDQALKQVQRLMVQKIQASGMSLPGMSQ</sequence>
<reference evidence="1 2" key="1">
    <citation type="journal article" date="2016" name="Nat. Commun.">
        <title>Thousands of microbial genomes shed light on interconnected biogeochemical processes in an aquifer system.</title>
        <authorList>
            <person name="Anantharaman K."/>
            <person name="Brown C.T."/>
            <person name="Hug L.A."/>
            <person name="Sharon I."/>
            <person name="Castelle C.J."/>
            <person name="Probst A.J."/>
            <person name="Thomas B.C."/>
            <person name="Singh A."/>
            <person name="Wilkins M.J."/>
            <person name="Karaoz U."/>
            <person name="Brodie E.L."/>
            <person name="Williams K.H."/>
            <person name="Hubbard S.S."/>
            <person name="Banfield J.F."/>
        </authorList>
    </citation>
    <scope>NUCLEOTIDE SEQUENCE [LARGE SCALE GENOMIC DNA]</scope>
</reference>
<dbReference type="Gene3D" id="3.30.1310.10">
    <property type="entry name" value="Nucleoid-associated protein YbaB-like domain"/>
    <property type="match status" value="1"/>
</dbReference>
<accession>A0A1G1Y3U1</accession>
<organism evidence="1 2">
    <name type="scientific">Candidatus Buchananbacteria bacterium RIFCSPHIGHO2_01_FULL_44_11</name>
    <dbReference type="NCBI Taxonomy" id="1797535"/>
    <lineage>
        <taxon>Bacteria</taxon>
        <taxon>Candidatus Buchananiibacteriota</taxon>
    </lineage>
</organism>
<dbReference type="InterPro" id="IPR004401">
    <property type="entry name" value="YbaB/EbfC"/>
</dbReference>
<dbReference type="GO" id="GO:0003677">
    <property type="term" value="F:DNA binding"/>
    <property type="evidence" value="ECO:0007669"/>
    <property type="project" value="InterPro"/>
</dbReference>
<evidence type="ECO:0000313" key="1">
    <source>
        <dbReference type="EMBL" id="OGY46440.1"/>
    </source>
</evidence>
<evidence type="ECO:0000313" key="2">
    <source>
        <dbReference type="Proteomes" id="UP000178240"/>
    </source>
</evidence>
<dbReference type="InterPro" id="IPR036894">
    <property type="entry name" value="YbaB-like_sf"/>
</dbReference>
<dbReference type="Pfam" id="PF02575">
    <property type="entry name" value="YbaB_DNA_bd"/>
    <property type="match status" value="1"/>
</dbReference>
<name>A0A1G1Y3U1_9BACT</name>
<evidence type="ECO:0008006" key="3">
    <source>
        <dbReference type="Google" id="ProtNLM"/>
    </source>
</evidence>
<comment type="caution">
    <text evidence="1">The sequence shown here is derived from an EMBL/GenBank/DDBJ whole genome shotgun (WGS) entry which is preliminary data.</text>
</comment>